<keyword evidence="1" id="KW-0147">Chitin-binding</keyword>
<evidence type="ECO:0000313" key="8">
    <source>
        <dbReference type="Proteomes" id="UP001497497"/>
    </source>
</evidence>
<dbReference type="EMBL" id="CAXITT010000333">
    <property type="protein sequence ID" value="CAL1539254.1"/>
    <property type="molecule type" value="Genomic_DNA"/>
</dbReference>
<keyword evidence="4" id="KW-1015">Disulfide bond</keyword>
<dbReference type="Gene3D" id="2.170.140.10">
    <property type="entry name" value="Chitin binding domain"/>
    <property type="match status" value="4"/>
</dbReference>
<dbReference type="Pfam" id="PF01607">
    <property type="entry name" value="CBM_14"/>
    <property type="match status" value="4"/>
</dbReference>
<keyword evidence="3" id="KW-0677">Repeat</keyword>
<name>A0AAV2I016_LYMST</name>
<keyword evidence="2" id="KW-0732">Signal</keyword>
<dbReference type="SMART" id="SM00494">
    <property type="entry name" value="ChtBD2"/>
    <property type="match status" value="4"/>
</dbReference>
<evidence type="ECO:0000256" key="2">
    <source>
        <dbReference type="ARBA" id="ARBA00022729"/>
    </source>
</evidence>
<comment type="caution">
    <text evidence="7">The sequence shown here is derived from an EMBL/GenBank/DDBJ whole genome shotgun (WGS) entry which is preliminary data.</text>
</comment>
<dbReference type="GO" id="GO:0005576">
    <property type="term" value="C:extracellular region"/>
    <property type="evidence" value="ECO:0007669"/>
    <property type="project" value="InterPro"/>
</dbReference>
<evidence type="ECO:0000259" key="6">
    <source>
        <dbReference type="PROSITE" id="PS50940"/>
    </source>
</evidence>
<keyword evidence="8" id="KW-1185">Reference proteome</keyword>
<reference evidence="7 8" key="1">
    <citation type="submission" date="2024-04" db="EMBL/GenBank/DDBJ databases">
        <authorList>
            <consortium name="Genoscope - CEA"/>
            <person name="William W."/>
        </authorList>
    </citation>
    <scope>NUCLEOTIDE SEQUENCE [LARGE SCALE GENOMIC DNA]</scope>
</reference>
<dbReference type="PROSITE" id="PS50940">
    <property type="entry name" value="CHIT_BIND_II"/>
    <property type="match status" value="4"/>
</dbReference>
<protein>
    <recommendedName>
        <fullName evidence="6">Chitin-binding type-2 domain-containing protein</fullName>
    </recommendedName>
</protein>
<accession>A0AAV2I016</accession>
<feature type="domain" description="Chitin-binding type-2" evidence="6">
    <location>
        <begin position="351"/>
        <end position="406"/>
    </location>
</feature>
<gene>
    <name evidence="7" type="ORF">GSLYS_00013073001</name>
</gene>
<dbReference type="GO" id="GO:0008061">
    <property type="term" value="F:chitin binding"/>
    <property type="evidence" value="ECO:0007669"/>
    <property type="project" value="UniProtKB-KW"/>
</dbReference>
<sequence length="412" mass="46199">MTCDHGTGFDVKLNMCVWSYLVEGCINNDESGSAIVESEERGIKPETKMSEARDKWSSLEVDFVCPEENGVFPDLYDCSTYYTCIDNVAKRMKCSFGTGYDDGTSLCMDARQVPRCKESSIAKESNIKSSVIPKVPFTCPKNHGLYPDTGNCSRFIHCFNKTAYRHECMPGTAFSSEKGLCTWRHQVPECNKESESFLKTTPSLTLPSSEIKTLKNAVAQGSPWKYEPSVPYQTSLSEDEDEEASDQTGIQDFQCPSVLDGFYRDNLFCDIFHRCVLGTRFTFTCPTGTFFRIEGNLCDFWETVSDCTQDGIRLEALNSLPEVAPVPTPLPVQRPVPNEVEVDIVSIDADPTPCPASSGLFAHPRNCKQFLFCAHHVPLVLTCPESLLYNSQTLTCDFPKNVKCLRYDHYKK</sequence>
<evidence type="ECO:0000313" key="7">
    <source>
        <dbReference type="EMBL" id="CAL1539254.1"/>
    </source>
</evidence>
<evidence type="ECO:0000256" key="3">
    <source>
        <dbReference type="ARBA" id="ARBA00022737"/>
    </source>
</evidence>
<dbReference type="InterPro" id="IPR051940">
    <property type="entry name" value="Chitin_bind-dev_reg"/>
</dbReference>
<dbReference type="AlphaFoldDB" id="A0AAV2I016"/>
<dbReference type="PANTHER" id="PTHR23301:SF0">
    <property type="entry name" value="CHITIN-BINDING TYPE-2 DOMAIN-CONTAINING PROTEIN-RELATED"/>
    <property type="match status" value="1"/>
</dbReference>
<feature type="domain" description="Chitin-binding type-2" evidence="6">
    <location>
        <begin position="252"/>
        <end position="309"/>
    </location>
</feature>
<dbReference type="InterPro" id="IPR036508">
    <property type="entry name" value="Chitin-bd_dom_sf"/>
</dbReference>
<keyword evidence="5" id="KW-0325">Glycoprotein</keyword>
<evidence type="ECO:0000256" key="1">
    <source>
        <dbReference type="ARBA" id="ARBA00022669"/>
    </source>
</evidence>
<evidence type="ECO:0000256" key="4">
    <source>
        <dbReference type="ARBA" id="ARBA00023157"/>
    </source>
</evidence>
<dbReference type="Proteomes" id="UP001497497">
    <property type="component" value="Unassembled WGS sequence"/>
</dbReference>
<dbReference type="InterPro" id="IPR002557">
    <property type="entry name" value="Chitin-bd_dom"/>
</dbReference>
<feature type="domain" description="Chitin-binding type-2" evidence="6">
    <location>
        <begin position="62"/>
        <end position="118"/>
    </location>
</feature>
<dbReference type="PANTHER" id="PTHR23301">
    <property type="entry name" value="CHITIN BINDING PERITROPHIN-A"/>
    <property type="match status" value="1"/>
</dbReference>
<evidence type="ECO:0000256" key="5">
    <source>
        <dbReference type="ARBA" id="ARBA00023180"/>
    </source>
</evidence>
<proteinExistence type="predicted"/>
<feature type="domain" description="Chitin-binding type-2" evidence="6">
    <location>
        <begin position="136"/>
        <end position="192"/>
    </location>
</feature>
<organism evidence="7 8">
    <name type="scientific">Lymnaea stagnalis</name>
    <name type="common">Great pond snail</name>
    <name type="synonym">Helix stagnalis</name>
    <dbReference type="NCBI Taxonomy" id="6523"/>
    <lineage>
        <taxon>Eukaryota</taxon>
        <taxon>Metazoa</taxon>
        <taxon>Spiralia</taxon>
        <taxon>Lophotrochozoa</taxon>
        <taxon>Mollusca</taxon>
        <taxon>Gastropoda</taxon>
        <taxon>Heterobranchia</taxon>
        <taxon>Euthyneura</taxon>
        <taxon>Panpulmonata</taxon>
        <taxon>Hygrophila</taxon>
        <taxon>Lymnaeoidea</taxon>
        <taxon>Lymnaeidae</taxon>
        <taxon>Lymnaea</taxon>
    </lineage>
</organism>
<dbReference type="SUPFAM" id="SSF57625">
    <property type="entry name" value="Invertebrate chitin-binding proteins"/>
    <property type="match status" value="4"/>
</dbReference>